<organism evidence="2 3">
    <name type="scientific">Cyclocybe aegerita</name>
    <name type="common">Black poplar mushroom</name>
    <name type="synonym">Agrocybe aegerita</name>
    <dbReference type="NCBI Taxonomy" id="1973307"/>
    <lineage>
        <taxon>Eukaryota</taxon>
        <taxon>Fungi</taxon>
        <taxon>Dikarya</taxon>
        <taxon>Basidiomycota</taxon>
        <taxon>Agaricomycotina</taxon>
        <taxon>Agaricomycetes</taxon>
        <taxon>Agaricomycetidae</taxon>
        <taxon>Agaricales</taxon>
        <taxon>Agaricineae</taxon>
        <taxon>Bolbitiaceae</taxon>
        <taxon>Cyclocybe</taxon>
    </lineage>
</organism>
<comment type="caution">
    <text evidence="2">The sequence shown here is derived from an EMBL/GenBank/DDBJ whole genome shotgun (WGS) entry which is preliminary data.</text>
</comment>
<proteinExistence type="predicted"/>
<evidence type="ECO:0000313" key="2">
    <source>
        <dbReference type="EMBL" id="CAA7269237.1"/>
    </source>
</evidence>
<protein>
    <submittedName>
        <fullName evidence="2">Uncharacterized protein</fullName>
    </submittedName>
</protein>
<feature type="region of interest" description="Disordered" evidence="1">
    <location>
        <begin position="1"/>
        <end position="52"/>
    </location>
</feature>
<dbReference type="OrthoDB" id="2789670at2759"/>
<dbReference type="Proteomes" id="UP000467700">
    <property type="component" value="Unassembled WGS sequence"/>
</dbReference>
<sequence>MASKESTSKTRTHEHEGTGAGSMTVAGERRAEEQGSGRVVRQTQQRCGPDYGRCVPPAAGPAKTSMARGYDLDIRYKDDYYVGVAEAAVSRMSQALFPGAARFTHKTKELTDQMLTVPLRTVEIQLAGGTAVPGAVARLLERCKSERRYEVIEQQDYQQGCSIALQSFVTSKKRT</sequence>
<evidence type="ECO:0000256" key="1">
    <source>
        <dbReference type="SAM" id="MobiDB-lite"/>
    </source>
</evidence>
<name>A0A8S0WRV5_CYCAE</name>
<keyword evidence="3" id="KW-1185">Reference proteome</keyword>
<dbReference type="AlphaFoldDB" id="A0A8S0WRV5"/>
<gene>
    <name evidence="2" type="ORF">AAE3_LOCUS11518</name>
</gene>
<reference evidence="2 3" key="1">
    <citation type="submission" date="2020-01" db="EMBL/GenBank/DDBJ databases">
        <authorList>
            <person name="Gupta K D."/>
        </authorList>
    </citation>
    <scope>NUCLEOTIDE SEQUENCE [LARGE SCALE GENOMIC DNA]</scope>
</reference>
<feature type="compositionally biased region" description="Basic and acidic residues" evidence="1">
    <location>
        <begin position="1"/>
        <end position="17"/>
    </location>
</feature>
<dbReference type="EMBL" id="CACVBS010000076">
    <property type="protein sequence ID" value="CAA7269237.1"/>
    <property type="molecule type" value="Genomic_DNA"/>
</dbReference>
<accession>A0A8S0WRV5</accession>
<evidence type="ECO:0000313" key="3">
    <source>
        <dbReference type="Proteomes" id="UP000467700"/>
    </source>
</evidence>